<evidence type="ECO:0000256" key="2">
    <source>
        <dbReference type="ARBA" id="ARBA00022679"/>
    </source>
</evidence>
<keyword evidence="4" id="KW-0472">Membrane</keyword>
<protein>
    <submittedName>
        <fullName evidence="6">1-acyl-sn-glycerol-3-phosphate acyltransferase</fullName>
    </submittedName>
</protein>
<evidence type="ECO:0000256" key="1">
    <source>
        <dbReference type="ARBA" id="ARBA00005189"/>
    </source>
</evidence>
<reference evidence="6 7" key="1">
    <citation type="submission" date="2020-05" db="EMBL/GenBank/DDBJ databases">
        <title>Aquincola sp. isolate from soil.</title>
        <authorList>
            <person name="Han J."/>
            <person name="Kim D.-U."/>
        </authorList>
    </citation>
    <scope>NUCLEOTIDE SEQUENCE [LARGE SCALE GENOMIC DNA]</scope>
    <source>
        <strain evidence="6 7">S2</strain>
    </source>
</reference>
<evidence type="ECO:0000256" key="4">
    <source>
        <dbReference type="SAM" id="Phobius"/>
    </source>
</evidence>
<feature type="transmembrane region" description="Helical" evidence="4">
    <location>
        <begin position="7"/>
        <end position="30"/>
    </location>
</feature>
<dbReference type="InterPro" id="IPR002123">
    <property type="entry name" value="Plipid/glycerol_acylTrfase"/>
</dbReference>
<comment type="caution">
    <text evidence="6">The sequence shown here is derived from an EMBL/GenBank/DDBJ whole genome shotgun (WGS) entry which is preliminary data.</text>
</comment>
<accession>A0ABX2ECD1</accession>
<evidence type="ECO:0000259" key="5">
    <source>
        <dbReference type="SMART" id="SM00563"/>
    </source>
</evidence>
<sequence>MSAVRSMLFVLWLAVTVVPWALSVLVFSIFVRGRPVYWMCAGWLRVAIWGARVICGVRHRISGMEHLPTAQDEKAAVLLAPKHQSTWETFAFPALMPHPLCYVFKRELLYIPFFGWAMARLDMIHIDRSKRTEAWNKVAEQGKALMAQGLWVIMFPEGTRSERGQQGTYKSGASRLAITTGTPIVPIAVNSARCWPRKSFLLKPGVIDISIGRPIPVEGRQPDELMREVEAWIEAEMRRIDPEAYAGQVPPVAAARQSEA</sequence>
<dbReference type="CDD" id="cd07989">
    <property type="entry name" value="LPLAT_AGPAT-like"/>
    <property type="match status" value="1"/>
</dbReference>
<feature type="domain" description="Phospholipid/glycerol acyltransferase" evidence="5">
    <location>
        <begin position="77"/>
        <end position="192"/>
    </location>
</feature>
<dbReference type="GO" id="GO:0016746">
    <property type="term" value="F:acyltransferase activity"/>
    <property type="evidence" value="ECO:0007669"/>
    <property type="project" value="UniProtKB-KW"/>
</dbReference>
<evidence type="ECO:0000313" key="6">
    <source>
        <dbReference type="EMBL" id="NRF66089.1"/>
    </source>
</evidence>
<dbReference type="Proteomes" id="UP000737171">
    <property type="component" value="Unassembled WGS sequence"/>
</dbReference>
<name>A0ABX2ECD1_9BURK</name>
<dbReference type="EMBL" id="JABRWJ010000001">
    <property type="protein sequence ID" value="NRF66089.1"/>
    <property type="molecule type" value="Genomic_DNA"/>
</dbReference>
<dbReference type="PANTHER" id="PTHR10434:SF40">
    <property type="entry name" value="1-ACYL-SN-GLYCEROL-3-PHOSPHATE ACYLTRANSFERASE"/>
    <property type="match status" value="1"/>
</dbReference>
<proteinExistence type="predicted"/>
<dbReference type="SUPFAM" id="SSF69593">
    <property type="entry name" value="Glycerol-3-phosphate (1)-acyltransferase"/>
    <property type="match status" value="1"/>
</dbReference>
<evidence type="ECO:0000313" key="7">
    <source>
        <dbReference type="Proteomes" id="UP000737171"/>
    </source>
</evidence>
<keyword evidence="4" id="KW-0812">Transmembrane</keyword>
<keyword evidence="3 6" id="KW-0012">Acyltransferase</keyword>
<evidence type="ECO:0000256" key="3">
    <source>
        <dbReference type="ARBA" id="ARBA00023315"/>
    </source>
</evidence>
<dbReference type="PANTHER" id="PTHR10434">
    <property type="entry name" value="1-ACYL-SN-GLYCEROL-3-PHOSPHATE ACYLTRANSFERASE"/>
    <property type="match status" value="1"/>
</dbReference>
<comment type="pathway">
    <text evidence="1">Lipid metabolism.</text>
</comment>
<gene>
    <name evidence="6" type="ORF">HLB44_03700</name>
</gene>
<keyword evidence="7" id="KW-1185">Reference proteome</keyword>
<keyword evidence="2" id="KW-0808">Transferase</keyword>
<dbReference type="Pfam" id="PF01553">
    <property type="entry name" value="Acyltransferase"/>
    <property type="match status" value="1"/>
</dbReference>
<dbReference type="SMART" id="SM00563">
    <property type="entry name" value="PlsC"/>
    <property type="match status" value="1"/>
</dbReference>
<organism evidence="6 7">
    <name type="scientific">Pseudaquabacterium terrae</name>
    <dbReference type="NCBI Taxonomy" id="2732868"/>
    <lineage>
        <taxon>Bacteria</taxon>
        <taxon>Pseudomonadati</taxon>
        <taxon>Pseudomonadota</taxon>
        <taxon>Betaproteobacteria</taxon>
        <taxon>Burkholderiales</taxon>
        <taxon>Sphaerotilaceae</taxon>
        <taxon>Pseudaquabacterium</taxon>
    </lineage>
</organism>
<keyword evidence="4" id="KW-1133">Transmembrane helix</keyword>